<dbReference type="EMBL" id="AP026407">
    <property type="protein sequence ID" value="BDO12087.1"/>
    <property type="molecule type" value="Genomic_DNA"/>
</dbReference>
<sequence length="69" mass="7952">MKNALTIASEKLCKPSKKWKPADKPEMLLLVNLILLENLFYNLVSFVFSELQFEFSKFFTDTFLSLSGS</sequence>
<protein>
    <submittedName>
        <fullName evidence="2">Uncharacterized protein</fullName>
    </submittedName>
</protein>
<keyword evidence="1" id="KW-1133">Transmembrane helix</keyword>
<organism evidence="2 3">
    <name type="scientific">Klebsiella quasipneumoniae subsp. quasipneumoniae</name>
    <dbReference type="NCBI Taxonomy" id="1667327"/>
    <lineage>
        <taxon>Bacteria</taxon>
        <taxon>Pseudomonadati</taxon>
        <taxon>Pseudomonadota</taxon>
        <taxon>Gammaproteobacteria</taxon>
        <taxon>Enterobacterales</taxon>
        <taxon>Enterobacteriaceae</taxon>
        <taxon>Klebsiella/Raoultella group</taxon>
        <taxon>Klebsiella</taxon>
        <taxon>Klebsiella pneumoniae complex</taxon>
    </lineage>
</organism>
<proteinExistence type="predicted"/>
<evidence type="ECO:0000313" key="3">
    <source>
        <dbReference type="Proteomes" id="UP001058353"/>
    </source>
</evidence>
<dbReference type="Proteomes" id="UP001058353">
    <property type="component" value="Chromosome"/>
</dbReference>
<feature type="transmembrane region" description="Helical" evidence="1">
    <location>
        <begin position="27"/>
        <end position="48"/>
    </location>
</feature>
<dbReference type="AlphaFoldDB" id="A0AAN1Y251"/>
<accession>A0AAN1Y251</accession>
<keyword evidence="1" id="KW-0812">Transmembrane</keyword>
<evidence type="ECO:0000313" key="2">
    <source>
        <dbReference type="EMBL" id="BDO12087.1"/>
    </source>
</evidence>
<evidence type="ECO:0000256" key="1">
    <source>
        <dbReference type="SAM" id="Phobius"/>
    </source>
</evidence>
<gene>
    <name evidence="2" type="ORF">KAM644c_11530</name>
</gene>
<name>A0AAN1Y251_9ENTR</name>
<reference evidence="2" key="1">
    <citation type="submission" date="2022-07" db="EMBL/GenBank/DDBJ databases">
        <title>Complete genome sequence of carbapenem-resistant Klebsiella spp. in Japan.</title>
        <authorList>
            <person name="Maehana S."/>
            <person name="Suzuki M."/>
            <person name="Kitasato H."/>
        </authorList>
    </citation>
    <scope>NUCLEOTIDE SEQUENCE</scope>
    <source>
        <strain evidence="2">KAM644</strain>
    </source>
</reference>
<keyword evidence="1" id="KW-0472">Membrane</keyword>